<dbReference type="EMBL" id="CP034458">
    <property type="protein sequence ID" value="QBM88452.1"/>
    <property type="molecule type" value="Genomic_DNA"/>
</dbReference>
<evidence type="ECO:0000313" key="2">
    <source>
        <dbReference type="EMBL" id="QBM88452.1"/>
    </source>
</evidence>
<keyword evidence="1" id="KW-0472">Membrane</keyword>
<name>A0A4P6XM35_9ASCO</name>
<dbReference type="AlphaFoldDB" id="A0A4P6XM35"/>
<keyword evidence="1" id="KW-0812">Transmembrane</keyword>
<evidence type="ECO:0000256" key="1">
    <source>
        <dbReference type="SAM" id="Phobius"/>
    </source>
</evidence>
<reference evidence="3" key="1">
    <citation type="submission" date="2019-03" db="EMBL/GenBank/DDBJ databases">
        <title>Snf2 controls pulcherriminic acid biosynthesis and connects pigmentation and antifungal activity of the yeast Metschnikowia pulcherrima.</title>
        <authorList>
            <person name="Gore-Lloyd D."/>
            <person name="Sumann I."/>
            <person name="Brachmann A.O."/>
            <person name="Schneeberger K."/>
            <person name="Ortiz-Merino R.A."/>
            <person name="Moreno-Beltran M."/>
            <person name="Schlaefli M."/>
            <person name="Kirner P."/>
            <person name="Santos Kron A."/>
            <person name="Wolfe K.H."/>
            <person name="Piel J."/>
            <person name="Ahrens C.H."/>
            <person name="Henk D."/>
            <person name="Freimoser F.M."/>
        </authorList>
    </citation>
    <scope>NUCLEOTIDE SEQUENCE [LARGE SCALE GENOMIC DNA]</scope>
    <source>
        <strain evidence="3">APC 1.2</strain>
    </source>
</reference>
<keyword evidence="3" id="KW-1185">Reference proteome</keyword>
<proteinExistence type="predicted"/>
<keyword evidence="1" id="KW-1133">Transmembrane helix</keyword>
<feature type="transmembrane region" description="Helical" evidence="1">
    <location>
        <begin position="193"/>
        <end position="215"/>
    </location>
</feature>
<sequence>MIKIRSHQYTPVPPKPDSHMAHFFVALYGFPRPQISSNHRMSRLRRLDRAILSEGADTPLDSDDQELLIAQLVEQNDALLRLFTKTLVGSILVETPISVLALRFSSEGARPVVLLLVSHVLTLVNCLYDFKPPRSTHNDVNSEADSFRNSPSTGHKAVFVAKMLMSFHGVLTLNLIVFLQLTYKLYTSQGLKLIDLLLLLPLINMVAVTLIRHWYSSVAYEISGLHDLKYKFKTA</sequence>
<protein>
    <submittedName>
        <fullName evidence="2">Uncharacterized protein</fullName>
    </submittedName>
</protein>
<feature type="transmembrane region" description="Helical" evidence="1">
    <location>
        <begin position="157"/>
        <end position="181"/>
    </location>
</feature>
<gene>
    <name evidence="2" type="ORF">METSCH_C04200</name>
</gene>
<dbReference type="Proteomes" id="UP000292447">
    <property type="component" value="Chromosome III"/>
</dbReference>
<organism evidence="2 3">
    <name type="scientific">Metschnikowia aff. pulcherrima</name>
    <dbReference type="NCBI Taxonomy" id="2163413"/>
    <lineage>
        <taxon>Eukaryota</taxon>
        <taxon>Fungi</taxon>
        <taxon>Dikarya</taxon>
        <taxon>Ascomycota</taxon>
        <taxon>Saccharomycotina</taxon>
        <taxon>Pichiomycetes</taxon>
        <taxon>Metschnikowiaceae</taxon>
        <taxon>Metschnikowia</taxon>
    </lineage>
</organism>
<evidence type="ECO:0000313" key="3">
    <source>
        <dbReference type="Proteomes" id="UP000292447"/>
    </source>
</evidence>
<accession>A0A4P6XM35</accession>